<name>A0A8J4XAK7_CLAMG</name>
<keyword evidence="3 19" id="KW-0436">Ligase</keyword>
<feature type="non-terminal residue" evidence="19">
    <location>
        <position position="1"/>
    </location>
</feature>
<keyword evidence="14" id="KW-0675">Receptor</keyword>
<dbReference type="FunFam" id="1.10.240.10:FF:000001">
    <property type="entry name" value="Tyrosine--tRNA ligase"/>
    <property type="match status" value="1"/>
</dbReference>
<keyword evidence="8" id="KW-0067">ATP-binding</keyword>
<dbReference type="InterPro" id="IPR002307">
    <property type="entry name" value="Tyr-tRNA-ligase"/>
</dbReference>
<keyword evidence="13" id="KW-0804">Transcription</keyword>
<evidence type="ECO:0000256" key="5">
    <source>
        <dbReference type="ARBA" id="ARBA00022741"/>
    </source>
</evidence>
<dbReference type="PROSITE" id="PS00178">
    <property type="entry name" value="AA_TRNA_LIGASE_I"/>
    <property type="match status" value="1"/>
</dbReference>
<keyword evidence="9" id="KW-0648">Protein biosynthesis</keyword>
<comment type="similarity">
    <text evidence="1">Belongs to the class-I aminoacyl-tRNA synthetase family.</text>
</comment>
<dbReference type="InterPro" id="IPR002305">
    <property type="entry name" value="aa-tRNA-synth_Ic"/>
</dbReference>
<dbReference type="Gene3D" id="1.10.240.10">
    <property type="entry name" value="Tyrosyl-Transfer RNA Synthetase"/>
    <property type="match status" value="1"/>
</dbReference>
<feature type="non-terminal residue" evidence="19">
    <location>
        <position position="659"/>
    </location>
</feature>
<keyword evidence="4" id="KW-0479">Metal-binding</keyword>
<evidence type="ECO:0000256" key="17">
    <source>
        <dbReference type="ARBA" id="ARBA00048248"/>
    </source>
</evidence>
<evidence type="ECO:0000256" key="14">
    <source>
        <dbReference type="ARBA" id="ARBA00023170"/>
    </source>
</evidence>
<dbReference type="NCBIfam" id="TIGR00234">
    <property type="entry name" value="tyrS"/>
    <property type="match status" value="1"/>
</dbReference>
<evidence type="ECO:0000256" key="10">
    <source>
        <dbReference type="ARBA" id="ARBA00023015"/>
    </source>
</evidence>
<keyword evidence="5" id="KW-0547">Nucleotide-binding</keyword>
<feature type="domain" description="NR LBD" evidence="18">
    <location>
        <begin position="68"/>
        <end position="306"/>
    </location>
</feature>
<dbReference type="GO" id="GO:0005524">
    <property type="term" value="F:ATP binding"/>
    <property type="evidence" value="ECO:0007669"/>
    <property type="project" value="UniProtKB-KW"/>
</dbReference>
<evidence type="ECO:0000256" key="1">
    <source>
        <dbReference type="ARBA" id="ARBA00005594"/>
    </source>
</evidence>
<dbReference type="GO" id="GO:0008270">
    <property type="term" value="F:zinc ion binding"/>
    <property type="evidence" value="ECO:0007669"/>
    <property type="project" value="UniProtKB-KW"/>
</dbReference>
<organism evidence="19 20">
    <name type="scientific">Clarias magur</name>
    <name type="common">Asian catfish</name>
    <name type="synonym">Macropteronotus magur</name>
    <dbReference type="NCBI Taxonomy" id="1594786"/>
    <lineage>
        <taxon>Eukaryota</taxon>
        <taxon>Metazoa</taxon>
        <taxon>Chordata</taxon>
        <taxon>Craniata</taxon>
        <taxon>Vertebrata</taxon>
        <taxon>Euteleostomi</taxon>
        <taxon>Actinopterygii</taxon>
        <taxon>Neopterygii</taxon>
        <taxon>Teleostei</taxon>
        <taxon>Ostariophysi</taxon>
        <taxon>Siluriformes</taxon>
        <taxon>Clariidae</taxon>
        <taxon>Clarias</taxon>
    </lineage>
</organism>
<evidence type="ECO:0000256" key="15">
    <source>
        <dbReference type="ARBA" id="ARBA00023242"/>
    </source>
</evidence>
<protein>
    <recommendedName>
        <fullName evidence="2">tyrosine--tRNA ligase</fullName>
        <ecNumber evidence="2">6.1.1.1</ecNumber>
    </recommendedName>
    <alternativeName>
        <fullName evidence="16">Tyrosyl-tRNA synthetase</fullName>
    </alternativeName>
</protein>
<keyword evidence="7" id="KW-0862">Zinc</keyword>
<keyword evidence="10" id="KW-0805">Transcription regulation</keyword>
<evidence type="ECO:0000259" key="18">
    <source>
        <dbReference type="PROSITE" id="PS51843"/>
    </source>
</evidence>
<dbReference type="PANTHER" id="PTHR11766:SF0">
    <property type="entry name" value="TYROSINE--TRNA LIGASE, MITOCHONDRIAL"/>
    <property type="match status" value="1"/>
</dbReference>
<evidence type="ECO:0000256" key="13">
    <source>
        <dbReference type="ARBA" id="ARBA00023163"/>
    </source>
</evidence>
<evidence type="ECO:0000256" key="11">
    <source>
        <dbReference type="ARBA" id="ARBA00023125"/>
    </source>
</evidence>
<dbReference type="InterPro" id="IPR014729">
    <property type="entry name" value="Rossmann-like_a/b/a_fold"/>
</dbReference>
<dbReference type="Pfam" id="PF00579">
    <property type="entry name" value="tRNA-synt_1b"/>
    <property type="match status" value="1"/>
</dbReference>
<dbReference type="PANTHER" id="PTHR11766">
    <property type="entry name" value="TYROSYL-TRNA SYNTHETASE"/>
    <property type="match status" value="1"/>
</dbReference>
<dbReference type="EMBL" id="QNUK01000014">
    <property type="protein sequence ID" value="KAF5908236.1"/>
    <property type="molecule type" value="Genomic_DNA"/>
</dbReference>
<dbReference type="InterPro" id="IPR001412">
    <property type="entry name" value="aa-tRNA-synth_I_CS"/>
</dbReference>
<dbReference type="PRINTS" id="PR01288">
    <property type="entry name" value="PROXISOMEPAR"/>
</dbReference>
<dbReference type="PROSITE" id="PS51843">
    <property type="entry name" value="NR_LBD"/>
    <property type="match status" value="1"/>
</dbReference>
<dbReference type="Gene3D" id="1.10.565.10">
    <property type="entry name" value="Retinoid X Receptor"/>
    <property type="match status" value="1"/>
</dbReference>
<evidence type="ECO:0000256" key="3">
    <source>
        <dbReference type="ARBA" id="ARBA00022598"/>
    </source>
</evidence>
<dbReference type="InterPro" id="IPR003074">
    <property type="entry name" value="1Cnucl_rcpt"/>
</dbReference>
<evidence type="ECO:0000256" key="6">
    <source>
        <dbReference type="ARBA" id="ARBA00022771"/>
    </source>
</evidence>
<evidence type="ECO:0000313" key="20">
    <source>
        <dbReference type="Proteomes" id="UP000727407"/>
    </source>
</evidence>
<dbReference type="GO" id="GO:0003677">
    <property type="term" value="F:DNA binding"/>
    <property type="evidence" value="ECO:0007669"/>
    <property type="project" value="UniProtKB-KW"/>
</dbReference>
<comment type="caution">
    <text evidence="19">The sequence shown here is derived from an EMBL/GenBank/DDBJ whole genome shotgun (WGS) entry which is preliminary data.</text>
</comment>
<dbReference type="EC" id="6.1.1.1" evidence="2"/>
<dbReference type="Gene3D" id="3.40.50.620">
    <property type="entry name" value="HUPs"/>
    <property type="match status" value="1"/>
</dbReference>
<dbReference type="InterPro" id="IPR001723">
    <property type="entry name" value="Nuclear_hrmn_rcpt"/>
</dbReference>
<keyword evidence="11" id="KW-0238">DNA-binding</keyword>
<proteinExistence type="inferred from homology"/>
<dbReference type="Pfam" id="PF00104">
    <property type="entry name" value="Hormone_recep"/>
    <property type="match status" value="1"/>
</dbReference>
<keyword evidence="20" id="KW-1185">Reference proteome</keyword>
<dbReference type="FunFam" id="3.40.50.620:FF:000107">
    <property type="entry name" value="Tyrosine--tRNA ligase"/>
    <property type="match status" value="1"/>
</dbReference>
<evidence type="ECO:0000256" key="4">
    <source>
        <dbReference type="ARBA" id="ARBA00022723"/>
    </source>
</evidence>
<sequence>IRFGRMPQSEKLKLKAEILTGEREVENPQLADQKTLAKQIYEAYLKNFSMNKAKARTILTGKTNRPPFVIHDMETLHLAEQTLVAKMVSTAGGLLEKDAEVRIFHCCQCTSVETVTELTEFAKSVPGFCNLDLNDQVTLLKYGVYEALFAMLASCMNKDGLLVAYGSGFITREFLKSLRRPISDMMEPKFQFAMKFNALGLDDSDLALFVAAIICCGEGSSEQRRQYVISNMAASCGRNLCGGWRGKTGFILKSSFAVWFPKATVHTSAVGRTGFLSSLHKRGLLNESFPENAAHADLPQLLHSAQQTVYCGFDPTADSLHAGHLLPLIGLLHFRDAGHHVIALIGGATARIGDPSGKSKERESLSAAAVHSNARSVLEGLQQIFTNHELFFCSDPQRLGTVRVLNNASWYRDWNVVEFLSEAGRHFRMGTLLSRHSVQSRLKSAEGMSLSEFSYQLFQAFDFYYLNQVHGCRVQLGGTDQLGNLMSGHEFIHKKTGEEVYGLTVPLLTTSMGDKLGKTAGNAVWLNRNKTSPFEFYQYFFRLPDNNVEQYLKLFTFLPLAEVEKVMEQQRQDPGKRTAHKRLAAEVTKLVHGKEGLESAKRCTNALYNSSIEALQQMDDAELKELFREAPFKEFFLEPGTTVLDACRRSQAIPEGPRG</sequence>
<evidence type="ECO:0000256" key="16">
    <source>
        <dbReference type="ARBA" id="ARBA00033323"/>
    </source>
</evidence>
<dbReference type="Proteomes" id="UP000727407">
    <property type="component" value="Unassembled WGS sequence"/>
</dbReference>
<reference evidence="19" key="1">
    <citation type="submission" date="2020-07" db="EMBL/GenBank/DDBJ databases">
        <title>Clarias magur genome sequencing, assembly and annotation.</title>
        <authorList>
            <person name="Kushwaha B."/>
            <person name="Kumar R."/>
            <person name="Das P."/>
            <person name="Joshi C.G."/>
            <person name="Kumar D."/>
            <person name="Nagpure N.S."/>
            <person name="Pandey M."/>
            <person name="Agarwal S."/>
            <person name="Srivastava S."/>
            <person name="Singh M."/>
            <person name="Sahoo L."/>
            <person name="Jayasankar P."/>
            <person name="Meher P.K."/>
            <person name="Koringa P.G."/>
            <person name="Iquebal M.A."/>
            <person name="Das S.P."/>
            <person name="Bit A."/>
            <person name="Patnaik S."/>
            <person name="Patel N."/>
            <person name="Shah T.M."/>
            <person name="Hinsu A."/>
            <person name="Jena J.K."/>
        </authorList>
    </citation>
    <scope>NUCLEOTIDE SEQUENCE</scope>
    <source>
        <strain evidence="19">CIFAMagur01</strain>
        <tissue evidence="19">Testis</tissue>
    </source>
</reference>
<dbReference type="PRINTS" id="PR00398">
    <property type="entry name" value="STRDHORMONER"/>
</dbReference>
<dbReference type="OrthoDB" id="337870at2759"/>
<dbReference type="GO" id="GO:0004831">
    <property type="term" value="F:tyrosine-tRNA ligase activity"/>
    <property type="evidence" value="ECO:0007669"/>
    <property type="project" value="UniProtKB-EC"/>
</dbReference>
<dbReference type="CDD" id="cd00805">
    <property type="entry name" value="TyrRS_core"/>
    <property type="match status" value="1"/>
</dbReference>
<dbReference type="SUPFAM" id="SSF52374">
    <property type="entry name" value="Nucleotidylyl transferase"/>
    <property type="match status" value="1"/>
</dbReference>
<gene>
    <name evidence="19" type="primary">yars2</name>
    <name evidence="19" type="ORF">DAT39_002042</name>
</gene>
<dbReference type="GO" id="GO:0004879">
    <property type="term" value="F:nuclear receptor activity"/>
    <property type="evidence" value="ECO:0007669"/>
    <property type="project" value="InterPro"/>
</dbReference>
<dbReference type="InterPro" id="IPR035500">
    <property type="entry name" value="NHR-like_dom_sf"/>
</dbReference>
<dbReference type="AlphaFoldDB" id="A0A8J4XAK7"/>
<dbReference type="FunFam" id="1.10.565.10:FF:000143">
    <property type="entry name" value="Peroxisome proliferator-activated receptor alpha"/>
    <property type="match status" value="1"/>
</dbReference>
<evidence type="ECO:0000313" key="19">
    <source>
        <dbReference type="EMBL" id="KAF5908236.1"/>
    </source>
</evidence>
<evidence type="ECO:0000256" key="9">
    <source>
        <dbReference type="ARBA" id="ARBA00022917"/>
    </source>
</evidence>
<keyword evidence="15" id="KW-0539">Nucleus</keyword>
<dbReference type="GO" id="GO:0005634">
    <property type="term" value="C:nucleus"/>
    <property type="evidence" value="ECO:0007669"/>
    <property type="project" value="InterPro"/>
</dbReference>
<dbReference type="InterPro" id="IPR024088">
    <property type="entry name" value="Tyr-tRNA-ligase_bac-type"/>
</dbReference>
<keyword evidence="6" id="KW-0863">Zinc-finger</keyword>
<evidence type="ECO:0000256" key="8">
    <source>
        <dbReference type="ARBA" id="ARBA00022840"/>
    </source>
</evidence>
<accession>A0A8J4XAK7</accession>
<comment type="catalytic activity">
    <reaction evidence="17">
        <text>tRNA(Tyr) + L-tyrosine + ATP = L-tyrosyl-tRNA(Tyr) + AMP + diphosphate + H(+)</text>
        <dbReference type="Rhea" id="RHEA:10220"/>
        <dbReference type="Rhea" id="RHEA-COMP:9706"/>
        <dbReference type="Rhea" id="RHEA-COMP:9707"/>
        <dbReference type="ChEBI" id="CHEBI:15378"/>
        <dbReference type="ChEBI" id="CHEBI:30616"/>
        <dbReference type="ChEBI" id="CHEBI:33019"/>
        <dbReference type="ChEBI" id="CHEBI:58315"/>
        <dbReference type="ChEBI" id="CHEBI:78442"/>
        <dbReference type="ChEBI" id="CHEBI:78536"/>
        <dbReference type="ChEBI" id="CHEBI:456215"/>
        <dbReference type="EC" id="6.1.1.1"/>
    </reaction>
</comment>
<keyword evidence="12" id="KW-0030">Aminoacyl-tRNA synthetase</keyword>
<dbReference type="SUPFAM" id="SSF48508">
    <property type="entry name" value="Nuclear receptor ligand-binding domain"/>
    <property type="match status" value="1"/>
</dbReference>
<dbReference type="InterPro" id="IPR000536">
    <property type="entry name" value="Nucl_hrmn_rcpt_lig-bd"/>
</dbReference>
<evidence type="ECO:0000256" key="12">
    <source>
        <dbReference type="ARBA" id="ARBA00023146"/>
    </source>
</evidence>
<evidence type="ECO:0000256" key="2">
    <source>
        <dbReference type="ARBA" id="ARBA00013160"/>
    </source>
</evidence>
<evidence type="ECO:0000256" key="7">
    <source>
        <dbReference type="ARBA" id="ARBA00022833"/>
    </source>
</evidence>
<dbReference type="GO" id="GO:0005739">
    <property type="term" value="C:mitochondrion"/>
    <property type="evidence" value="ECO:0007669"/>
    <property type="project" value="TreeGrafter"/>
</dbReference>
<dbReference type="GO" id="GO:0005829">
    <property type="term" value="C:cytosol"/>
    <property type="evidence" value="ECO:0007669"/>
    <property type="project" value="TreeGrafter"/>
</dbReference>
<dbReference type="GO" id="GO:0006437">
    <property type="term" value="P:tyrosyl-tRNA aminoacylation"/>
    <property type="evidence" value="ECO:0007669"/>
    <property type="project" value="InterPro"/>
</dbReference>
<dbReference type="SMART" id="SM00430">
    <property type="entry name" value="HOLI"/>
    <property type="match status" value="1"/>
</dbReference>